<dbReference type="STRING" id="797209.GCA_000376445_02217"/>
<protein>
    <submittedName>
        <fullName evidence="2">Uncharacterized protein</fullName>
    </submittedName>
</protein>
<evidence type="ECO:0000313" key="3">
    <source>
        <dbReference type="EMBL" id="SHL57788.1"/>
    </source>
</evidence>
<gene>
    <name evidence="3" type="ORF">SAMN05444342_4179</name>
    <name evidence="2" type="ORF">ZOD2009_17890</name>
</gene>
<dbReference type="AlphaFoldDB" id="E7QXN9"/>
<reference evidence="2 4" key="1">
    <citation type="journal article" date="2014" name="ISME J.">
        <title>Trehalose/2-sulfotrehalose biosynthesis and glycine-betaine uptake are widely spread mechanisms for osmoadaptation in the Halobacteriales.</title>
        <authorList>
            <person name="Youssef N.H."/>
            <person name="Savage-Ashlock K.N."/>
            <person name="McCully A.L."/>
            <person name="Luedtke B."/>
            <person name="Shaw E.I."/>
            <person name="Hoff W.D."/>
            <person name="Elshahed M.S."/>
        </authorList>
    </citation>
    <scope>NUCLEOTIDE SEQUENCE [LARGE SCALE GENOMIC DNA]</scope>
    <source>
        <strain evidence="2 4">DX253</strain>
    </source>
</reference>
<reference evidence="3" key="2">
    <citation type="submission" date="2016-11" db="EMBL/GenBank/DDBJ databases">
        <authorList>
            <person name="Jaros S."/>
            <person name="Januszkiewicz K."/>
            <person name="Wedrychowicz H."/>
        </authorList>
    </citation>
    <scope>NUCLEOTIDE SEQUENCE [LARGE SCALE GENOMIC DNA]</scope>
    <source>
        <strain evidence="3">DX253</strain>
    </source>
</reference>
<organism evidence="2 4">
    <name type="scientific">Haladaptatus paucihalophilus DX253</name>
    <dbReference type="NCBI Taxonomy" id="797209"/>
    <lineage>
        <taxon>Archaea</taxon>
        <taxon>Methanobacteriati</taxon>
        <taxon>Methanobacteriota</taxon>
        <taxon>Stenosarchaea group</taxon>
        <taxon>Halobacteria</taxon>
        <taxon>Halobacteriales</taxon>
        <taxon>Haladaptataceae</taxon>
        <taxon>Haladaptatus</taxon>
    </lineage>
</organism>
<evidence type="ECO:0000256" key="1">
    <source>
        <dbReference type="SAM" id="MobiDB-lite"/>
    </source>
</evidence>
<evidence type="ECO:0000313" key="4">
    <source>
        <dbReference type="Proteomes" id="UP000003751"/>
    </source>
</evidence>
<reference evidence="5" key="3">
    <citation type="submission" date="2016-11" db="EMBL/GenBank/DDBJ databases">
        <authorList>
            <person name="Varghese N."/>
            <person name="Submissions S."/>
        </authorList>
    </citation>
    <scope>NUCLEOTIDE SEQUENCE [LARGE SCALE GENOMIC DNA]</scope>
    <source>
        <strain evidence="5">DX253</strain>
    </source>
</reference>
<evidence type="ECO:0000313" key="5">
    <source>
        <dbReference type="Proteomes" id="UP000184203"/>
    </source>
</evidence>
<dbReference type="PATRIC" id="fig|797209.4.peg.3504"/>
<feature type="region of interest" description="Disordered" evidence="1">
    <location>
        <begin position="1"/>
        <end position="20"/>
    </location>
</feature>
<proteinExistence type="predicted"/>
<evidence type="ECO:0000313" key="2">
    <source>
        <dbReference type="EMBL" id="EFW90590.1"/>
    </source>
</evidence>
<name>E7QXN9_HALPU</name>
<dbReference type="EMBL" id="AEMG01000022">
    <property type="protein sequence ID" value="EFW90590.1"/>
    <property type="molecule type" value="Genomic_DNA"/>
</dbReference>
<keyword evidence="5" id="KW-1185">Reference proteome</keyword>
<accession>E7QXN9</accession>
<dbReference type="Proteomes" id="UP000184203">
    <property type="component" value="Unassembled WGS sequence"/>
</dbReference>
<dbReference type="Proteomes" id="UP000003751">
    <property type="component" value="Unassembled WGS sequence"/>
</dbReference>
<sequence>MHGLNRLKLERNGRLNQSASVPGTTVLNSLACFQNHLSTILTTALQRLSTEPLENLSKIDPSQNPCPKFAFKIRVQNRH</sequence>
<dbReference type="EMBL" id="FRAN01000008">
    <property type="protein sequence ID" value="SHL57788.1"/>
    <property type="molecule type" value="Genomic_DNA"/>
</dbReference>